<evidence type="ECO:0000259" key="4">
    <source>
        <dbReference type="Pfam" id="PF00135"/>
    </source>
</evidence>
<keyword evidence="1" id="KW-0325">Glycoprotein</keyword>
<evidence type="ECO:0000313" key="5">
    <source>
        <dbReference type="Proteomes" id="UP000829999"/>
    </source>
</evidence>
<evidence type="ECO:0000313" key="6">
    <source>
        <dbReference type="RefSeq" id="XP_035449632.2"/>
    </source>
</evidence>
<feature type="chain" id="PRO_5040197751" evidence="3">
    <location>
        <begin position="22"/>
        <end position="565"/>
    </location>
</feature>
<name>A0A9R0DDW0_SPOFR</name>
<dbReference type="OrthoDB" id="3200163at2759"/>
<evidence type="ECO:0000256" key="3">
    <source>
        <dbReference type="SAM" id="SignalP"/>
    </source>
</evidence>
<gene>
    <name evidence="6" type="primary">LOC118275678</name>
</gene>
<reference evidence="6" key="1">
    <citation type="submission" date="2025-08" db="UniProtKB">
        <authorList>
            <consortium name="RefSeq"/>
        </authorList>
    </citation>
    <scope>IDENTIFICATION</scope>
    <source>
        <tissue evidence="6">Whole larval tissue</tissue>
    </source>
</reference>
<dbReference type="SUPFAM" id="SSF53474">
    <property type="entry name" value="alpha/beta-Hydrolases"/>
    <property type="match status" value="1"/>
</dbReference>
<dbReference type="AlphaFoldDB" id="A0A9R0DDW0"/>
<dbReference type="Gene3D" id="3.40.50.1820">
    <property type="entry name" value="alpha/beta hydrolase"/>
    <property type="match status" value="1"/>
</dbReference>
<dbReference type="Proteomes" id="UP000829999">
    <property type="component" value="Chromosome 8"/>
</dbReference>
<feature type="signal peptide" evidence="3">
    <location>
        <begin position="1"/>
        <end position="21"/>
    </location>
</feature>
<organism evidence="5 6">
    <name type="scientific">Spodoptera frugiperda</name>
    <name type="common">Fall armyworm</name>
    <dbReference type="NCBI Taxonomy" id="7108"/>
    <lineage>
        <taxon>Eukaryota</taxon>
        <taxon>Metazoa</taxon>
        <taxon>Ecdysozoa</taxon>
        <taxon>Arthropoda</taxon>
        <taxon>Hexapoda</taxon>
        <taxon>Insecta</taxon>
        <taxon>Pterygota</taxon>
        <taxon>Neoptera</taxon>
        <taxon>Endopterygota</taxon>
        <taxon>Lepidoptera</taxon>
        <taxon>Glossata</taxon>
        <taxon>Ditrysia</taxon>
        <taxon>Noctuoidea</taxon>
        <taxon>Noctuidae</taxon>
        <taxon>Amphipyrinae</taxon>
        <taxon>Spodoptera</taxon>
    </lineage>
</organism>
<feature type="region of interest" description="Disordered" evidence="2">
    <location>
        <begin position="545"/>
        <end position="565"/>
    </location>
</feature>
<sequence>MRLGAVGVVLTVSTVTYVAVARTTPVPRPHRDVVTLQGTVRGYLASNPPHFAYYGIPYARSLTQSGRFKNPQPPPTWGGIFEALHKIKCPQVKAAGDENCLVINIFTPEKQDATLLPVVVFVHGGDLQKGWGAHRPPALFLEEGNNVIVTFNYRLGSLGFLCLRTPEVPGNAGLKDQIAALYWVHRNIQQFGGNPQDVTVYATEAAAIAVQLILLSELVEGLLHKVILESGSVLSPAALAYDPLGTAYTGAAYLGYTGSADPDKLYQFYLQASDEDLVTIPETFQPCVDNTTDNIHSLIDLDPMQKLEDGLFTNVPMIITYTQKDTASILGTDLERFEKPPDHFEYLLPHNLQFKNEEVKSEVAKIVKKFYFPEDFTRNSMVHNYAYYVQDILVDYPIIKLAMMFAVKNTYPVYVMKYTLPKINKDSNKLESSSSDTILEYLQKDKVQSNLFVELVTMLLRNFKSLGDPTPLTTAFIPLIWQPVRTEGETLSRISDVQVLHLGSTRMTVSSHGNPRLQFWDKVYTRFHRAHEVTEEETEDILSIKEEEEDHDDNDLYKLVFPEEK</sequence>
<evidence type="ECO:0000256" key="2">
    <source>
        <dbReference type="SAM" id="MobiDB-lite"/>
    </source>
</evidence>
<dbReference type="InterPro" id="IPR029058">
    <property type="entry name" value="AB_hydrolase_fold"/>
</dbReference>
<dbReference type="RefSeq" id="XP_035449632.2">
    <property type="nucleotide sequence ID" value="XM_035593739.2"/>
</dbReference>
<accession>A0A9R0DDW0</accession>
<protein>
    <submittedName>
        <fullName evidence="6">Juvenile hormone esterase-like</fullName>
    </submittedName>
</protein>
<keyword evidence="5" id="KW-1185">Reference proteome</keyword>
<evidence type="ECO:0000256" key="1">
    <source>
        <dbReference type="ARBA" id="ARBA00023180"/>
    </source>
</evidence>
<feature type="domain" description="Carboxylesterase type B" evidence="4">
    <location>
        <begin position="33"/>
        <end position="498"/>
    </location>
</feature>
<dbReference type="PANTHER" id="PTHR11559">
    <property type="entry name" value="CARBOXYLESTERASE"/>
    <property type="match status" value="1"/>
</dbReference>
<keyword evidence="3" id="KW-0732">Signal</keyword>
<dbReference type="InterPro" id="IPR002018">
    <property type="entry name" value="CarbesteraseB"/>
</dbReference>
<proteinExistence type="predicted"/>
<dbReference type="InterPro" id="IPR050309">
    <property type="entry name" value="Type-B_Carboxylest/Lipase"/>
</dbReference>
<dbReference type="Pfam" id="PF00135">
    <property type="entry name" value="COesterase"/>
    <property type="match status" value="1"/>
</dbReference>
<dbReference type="GeneID" id="118275678"/>